<evidence type="ECO:0000313" key="2">
    <source>
        <dbReference type="Proteomes" id="UP001163687"/>
    </source>
</evidence>
<dbReference type="KEGG" id="cmic:caldi_10130"/>
<dbReference type="AlphaFoldDB" id="A0AA35CK77"/>
<dbReference type="EMBL" id="AP025628">
    <property type="protein sequence ID" value="BDG59923.1"/>
    <property type="molecule type" value="Genomic_DNA"/>
</dbReference>
<evidence type="ECO:0000313" key="1">
    <source>
        <dbReference type="EMBL" id="BDG59923.1"/>
    </source>
</evidence>
<organism evidence="1 2">
    <name type="scientific">Caldinitratiruptor microaerophilus</name>
    <dbReference type="NCBI Taxonomy" id="671077"/>
    <lineage>
        <taxon>Bacteria</taxon>
        <taxon>Bacillati</taxon>
        <taxon>Bacillota</taxon>
        <taxon>Clostridia</taxon>
        <taxon>Eubacteriales</taxon>
        <taxon>Symbiobacteriaceae</taxon>
        <taxon>Caldinitratiruptor</taxon>
    </lineage>
</organism>
<accession>A0AA35CK77</accession>
<dbReference type="RefSeq" id="WP_264844002.1">
    <property type="nucleotide sequence ID" value="NZ_AP025628.1"/>
</dbReference>
<protein>
    <submittedName>
        <fullName evidence="1">Uncharacterized protein</fullName>
    </submittedName>
</protein>
<sequence length="123" mass="13412">MDLRELLNQPQPESWRPEPGGVLVGVVVRIETLATRYGAVPVVTVRPDDGGPLVAVWASHAVLRRELARRRPQVGQKIGIKYLGKQTGRNGASYQAYTVVTEGGNFDWDAAASGAEEEDDIPF</sequence>
<gene>
    <name evidence="1" type="ORF">caldi_10130</name>
</gene>
<reference evidence="1" key="1">
    <citation type="submission" date="2022-03" db="EMBL/GenBank/DDBJ databases">
        <title>Complete genome sequence of Caldinitratiruptor microaerophilus.</title>
        <authorList>
            <person name="Mukaiyama R."/>
            <person name="Nishiyama T."/>
            <person name="Ueda K."/>
        </authorList>
    </citation>
    <scope>NUCLEOTIDE SEQUENCE</scope>
    <source>
        <strain evidence="1">JCM 16183</strain>
    </source>
</reference>
<name>A0AA35CK77_9FIRM</name>
<proteinExistence type="predicted"/>
<keyword evidence="2" id="KW-1185">Reference proteome</keyword>
<dbReference type="Proteomes" id="UP001163687">
    <property type="component" value="Chromosome"/>
</dbReference>